<protein>
    <submittedName>
        <fullName evidence="2">AAA family ATPase</fullName>
    </submittedName>
</protein>
<evidence type="ECO:0000313" key="3">
    <source>
        <dbReference type="Proteomes" id="UP000035080"/>
    </source>
</evidence>
<reference evidence="2 3" key="1">
    <citation type="journal article" date="2015" name="Genome Announc.">
        <title>Genome Sequences of Two Pandoraea pnomenusa Isolates Recovered 11 Months Apart from a Cystic Fibrosis Patient.</title>
        <authorList>
            <person name="Ee R."/>
            <person name="Ambrose M."/>
            <person name="Lazenby J."/>
            <person name="Williams P."/>
            <person name="Chan K.G."/>
            <person name="Roddam L."/>
        </authorList>
    </citation>
    <scope>NUCLEOTIDE SEQUENCE [LARGE SCALE GENOMIC DNA]</scope>
    <source>
        <strain evidence="2 3">6399</strain>
    </source>
</reference>
<dbReference type="PANTHER" id="PTHR43581:SF2">
    <property type="entry name" value="EXCINUCLEASE ATPASE SUBUNIT"/>
    <property type="match status" value="1"/>
</dbReference>
<keyword evidence="3" id="KW-1185">Reference proteome</keyword>
<feature type="domain" description="ATPase AAA-type core" evidence="1">
    <location>
        <begin position="339"/>
        <end position="408"/>
    </location>
</feature>
<dbReference type="EMBL" id="CP047385">
    <property type="protein sequence ID" value="QHF13623.1"/>
    <property type="molecule type" value="Genomic_DNA"/>
</dbReference>
<dbReference type="PANTHER" id="PTHR43581">
    <property type="entry name" value="ATP/GTP PHOSPHATASE"/>
    <property type="match status" value="1"/>
</dbReference>
<dbReference type="SUPFAM" id="SSF52540">
    <property type="entry name" value="P-loop containing nucleoside triphosphate hydrolases"/>
    <property type="match status" value="1"/>
</dbReference>
<dbReference type="InterPro" id="IPR003959">
    <property type="entry name" value="ATPase_AAA_core"/>
</dbReference>
<dbReference type="Pfam" id="PF13304">
    <property type="entry name" value="AAA_21"/>
    <property type="match status" value="1"/>
</dbReference>
<organism evidence="2 3">
    <name type="scientific">Pandoraea fibrosis</name>
    <dbReference type="NCBI Taxonomy" id="1891094"/>
    <lineage>
        <taxon>Bacteria</taxon>
        <taxon>Pseudomonadati</taxon>
        <taxon>Pseudomonadota</taxon>
        <taxon>Betaproteobacteria</taxon>
        <taxon>Burkholderiales</taxon>
        <taxon>Burkholderiaceae</taxon>
        <taxon>Pandoraea</taxon>
    </lineage>
</organism>
<accession>A0ABX6HSJ0</accession>
<evidence type="ECO:0000313" key="2">
    <source>
        <dbReference type="EMBL" id="QHF13623.1"/>
    </source>
</evidence>
<evidence type="ECO:0000259" key="1">
    <source>
        <dbReference type="Pfam" id="PF13304"/>
    </source>
</evidence>
<dbReference type="RefSeq" id="WP_080759505.1">
    <property type="nucleotide sequence ID" value="NZ_CP047385.1"/>
</dbReference>
<dbReference type="InterPro" id="IPR027417">
    <property type="entry name" value="P-loop_NTPase"/>
</dbReference>
<name>A0ABX6HSJ0_9BURK</name>
<dbReference type="Gene3D" id="3.40.50.300">
    <property type="entry name" value="P-loop containing nucleotide triphosphate hydrolases"/>
    <property type="match status" value="1"/>
</dbReference>
<sequence length="500" mass="57097">MKVYVRNRRSTRSIDEATYPHLVLTRDSWNDYSYYTLFGVELRLRKDSSEERISLKSTSIMRKGQREGLENRPFEELGDCVEIPEATLREICSLSSNQEYYDALEKLDSELAREILTTLRDASLMKEIREEFQSEPCFKISLLRESTARELLDTAGPRFGTEQKLISRFQAEIPLPGASVPHRFDFDFRERQGVPHRINSIVGLNGVGKTQVMARLAMLLSGFSKAATKERRATLGTEGMLEPLPSIYTVVAVSFSAFDEFDRPTKIQGENFKYSYCGLQGSGGRLKNKETLLSEIKEMLSNSMEDEKRILLKSALKHLVRVDNIDDFVDYPNQYSSLYERLSAGQRLALNCILHIISKIGPRTLVLFDEPELHLHPQLLTGLLNSLSEILEKQDSFSIIATHSPLVIQQLPKECVHIVKRDRSTPLILKPTFQTFGENVSDITRFVFSATESDRDYRNILDKMFIDNNGDVDAILRIFDNQLSLNANIYLESLRASKDV</sequence>
<proteinExistence type="predicted"/>
<dbReference type="InterPro" id="IPR051396">
    <property type="entry name" value="Bact_Antivir_Def_Nuclease"/>
</dbReference>
<dbReference type="Proteomes" id="UP000035080">
    <property type="component" value="Chromosome"/>
</dbReference>
<gene>
    <name evidence="2" type="ORF">PI93_013945</name>
</gene>